<dbReference type="PANTHER" id="PTHR30004">
    <property type="entry name" value="4-HYDROXYTHREONINE-4-PHOSPHATE DEHYDROGENASE"/>
    <property type="match status" value="1"/>
</dbReference>
<dbReference type="EMBL" id="CP011771">
    <property type="protein sequence ID" value="AKM12065.1"/>
    <property type="molecule type" value="Genomic_DNA"/>
</dbReference>
<dbReference type="GO" id="GO:0016491">
    <property type="term" value="F:oxidoreductase activity"/>
    <property type="evidence" value="ECO:0007669"/>
    <property type="project" value="UniProtKB-KW"/>
</dbReference>
<evidence type="ECO:0000256" key="2">
    <source>
        <dbReference type="ARBA" id="ARBA00023002"/>
    </source>
</evidence>
<keyword evidence="4" id="KW-0614">Plasmid</keyword>
<evidence type="ECO:0000256" key="3">
    <source>
        <dbReference type="ARBA" id="ARBA00023027"/>
    </source>
</evidence>
<evidence type="ECO:0000256" key="1">
    <source>
        <dbReference type="ARBA" id="ARBA00022723"/>
    </source>
</evidence>
<reference evidence="4 5" key="1">
    <citation type="submission" date="2015-06" db="EMBL/GenBank/DDBJ databases">
        <authorList>
            <person name="Zeng Y."/>
            <person name="Huang Y."/>
        </authorList>
    </citation>
    <scope>NUCLEOTIDE SEQUENCE [LARGE SCALE GENOMIC DNA]</scope>
    <source>
        <strain evidence="4 5">PQ-2</strain>
        <plasmid evidence="5">Plasmid p1</plasmid>
    </source>
</reference>
<gene>
    <name evidence="4" type="ORF">AB433_18170</name>
</gene>
<dbReference type="Gene3D" id="3.40.718.10">
    <property type="entry name" value="Isopropylmalate Dehydrogenase"/>
    <property type="match status" value="1"/>
</dbReference>
<dbReference type="PANTHER" id="PTHR30004:SF6">
    <property type="entry name" value="D-THREONATE 4-PHOSPHATE DEHYDROGENASE"/>
    <property type="match status" value="1"/>
</dbReference>
<accession>A0A0G3XKN2</accession>
<protein>
    <submittedName>
        <fullName evidence="4">4-hydroxythreonine-4-phosphate dehydrogenase</fullName>
    </submittedName>
</protein>
<organism evidence="4 5">
    <name type="scientific">Croceicoccus naphthovorans</name>
    <dbReference type="NCBI Taxonomy" id="1348774"/>
    <lineage>
        <taxon>Bacteria</taxon>
        <taxon>Pseudomonadati</taxon>
        <taxon>Pseudomonadota</taxon>
        <taxon>Alphaproteobacteria</taxon>
        <taxon>Sphingomonadales</taxon>
        <taxon>Erythrobacteraceae</taxon>
        <taxon>Croceicoccus</taxon>
    </lineage>
</organism>
<sequence length="338" mass="35383">MSTASDRPMAAPEERPVVGTMIGDPAGIGPEVTVKALADGSVHEVSIPVLLGSAAAVERALDMTGVRARVRRMRSFEQPSDDVGVIDVIDTGALPDGVLPLGVDTEVAGHATAQWLDELDALARDGSFAATVMGPISSGSLKMAGKLDKVISPTPGESYLVLLTGPLRVAHLTDHMSLRQVIDVITADLVAKAIRQVNDAMRSWGIARPRIAVAGLNPHAMGDEDRLAILPGVERARATGIAVEGPIAPDSVFRQCIEGRFDMVLAMFHDQGHIAVKTWGFSGNCVIIMGPPYLHMSVAHGTAYDIVGTGKADAAMMLSAMHICGQLASGQGFTGEAQ</sequence>
<keyword evidence="1" id="KW-0479">Metal-binding</keyword>
<proteinExistence type="predicted"/>
<dbReference type="SUPFAM" id="SSF53659">
    <property type="entry name" value="Isocitrate/Isopropylmalate dehydrogenase-like"/>
    <property type="match status" value="1"/>
</dbReference>
<dbReference type="AlphaFoldDB" id="A0A0G3XKN2"/>
<name>A0A0G3XKN2_9SPHN</name>
<dbReference type="RefSeq" id="WP_047824522.1">
    <property type="nucleotide sequence ID" value="NZ_CP011771.1"/>
</dbReference>
<keyword evidence="2" id="KW-0560">Oxidoreductase</keyword>
<dbReference type="Pfam" id="PF04166">
    <property type="entry name" value="PdxA"/>
    <property type="match status" value="1"/>
</dbReference>
<keyword evidence="5" id="KW-1185">Reference proteome</keyword>
<evidence type="ECO:0000313" key="4">
    <source>
        <dbReference type="EMBL" id="AKM12065.1"/>
    </source>
</evidence>
<dbReference type="OrthoDB" id="9801783at2"/>
<dbReference type="GO" id="GO:0051287">
    <property type="term" value="F:NAD binding"/>
    <property type="evidence" value="ECO:0007669"/>
    <property type="project" value="InterPro"/>
</dbReference>
<keyword evidence="3" id="KW-0520">NAD</keyword>
<evidence type="ECO:0000313" key="5">
    <source>
        <dbReference type="Proteomes" id="UP000035287"/>
    </source>
</evidence>
<dbReference type="PATRIC" id="fig|1348774.3.peg.3825"/>
<geneLocation type="plasmid" evidence="4 5">
    <name>p1</name>
</geneLocation>
<dbReference type="GO" id="GO:0046872">
    <property type="term" value="F:metal ion binding"/>
    <property type="evidence" value="ECO:0007669"/>
    <property type="project" value="UniProtKB-KW"/>
</dbReference>
<dbReference type="InterPro" id="IPR005255">
    <property type="entry name" value="PdxA_fam"/>
</dbReference>
<dbReference type="KEGG" id="cna:AB433_18170"/>
<dbReference type="Proteomes" id="UP000035287">
    <property type="component" value="Plasmid p1"/>
</dbReference>